<evidence type="ECO:0000313" key="3">
    <source>
        <dbReference type="Proteomes" id="UP000299102"/>
    </source>
</evidence>
<keyword evidence="3" id="KW-1185">Reference proteome</keyword>
<sequence>MTRAPRPVGPRHPPQFARRQPLARCYTKANSILRQRNDIFCAVGKTKIRKDRYWNSGIGIEPEIESELTPTTEPVIGFRIDGEYI</sequence>
<gene>
    <name evidence="2" type="ORF">EVAR_4133_1</name>
</gene>
<feature type="region of interest" description="Disordered" evidence="1">
    <location>
        <begin position="1"/>
        <end position="20"/>
    </location>
</feature>
<evidence type="ECO:0000256" key="1">
    <source>
        <dbReference type="SAM" id="MobiDB-lite"/>
    </source>
</evidence>
<proteinExistence type="predicted"/>
<dbReference type="Proteomes" id="UP000299102">
    <property type="component" value="Unassembled WGS sequence"/>
</dbReference>
<name>A0A4C1ZXJ5_EUMVA</name>
<dbReference type="EMBL" id="BGZK01002346">
    <property type="protein sequence ID" value="GBP93176.1"/>
    <property type="molecule type" value="Genomic_DNA"/>
</dbReference>
<dbReference type="AlphaFoldDB" id="A0A4C1ZXJ5"/>
<comment type="caution">
    <text evidence="2">The sequence shown here is derived from an EMBL/GenBank/DDBJ whole genome shotgun (WGS) entry which is preliminary data.</text>
</comment>
<protein>
    <submittedName>
        <fullName evidence="2">Uncharacterized protein</fullName>
    </submittedName>
</protein>
<organism evidence="2 3">
    <name type="scientific">Eumeta variegata</name>
    <name type="common">Bagworm moth</name>
    <name type="synonym">Eumeta japonica</name>
    <dbReference type="NCBI Taxonomy" id="151549"/>
    <lineage>
        <taxon>Eukaryota</taxon>
        <taxon>Metazoa</taxon>
        <taxon>Ecdysozoa</taxon>
        <taxon>Arthropoda</taxon>
        <taxon>Hexapoda</taxon>
        <taxon>Insecta</taxon>
        <taxon>Pterygota</taxon>
        <taxon>Neoptera</taxon>
        <taxon>Endopterygota</taxon>
        <taxon>Lepidoptera</taxon>
        <taxon>Glossata</taxon>
        <taxon>Ditrysia</taxon>
        <taxon>Tineoidea</taxon>
        <taxon>Psychidae</taxon>
        <taxon>Oiketicinae</taxon>
        <taxon>Eumeta</taxon>
    </lineage>
</organism>
<reference evidence="2 3" key="1">
    <citation type="journal article" date="2019" name="Commun. Biol.">
        <title>The bagworm genome reveals a unique fibroin gene that provides high tensile strength.</title>
        <authorList>
            <person name="Kono N."/>
            <person name="Nakamura H."/>
            <person name="Ohtoshi R."/>
            <person name="Tomita M."/>
            <person name="Numata K."/>
            <person name="Arakawa K."/>
        </authorList>
    </citation>
    <scope>NUCLEOTIDE SEQUENCE [LARGE SCALE GENOMIC DNA]</scope>
</reference>
<evidence type="ECO:0000313" key="2">
    <source>
        <dbReference type="EMBL" id="GBP93176.1"/>
    </source>
</evidence>
<accession>A0A4C1ZXJ5</accession>